<dbReference type="CDD" id="cd14743">
    <property type="entry name" value="PAAR_CT_1"/>
    <property type="match status" value="1"/>
</dbReference>
<name>A0A0N8HF73_PSEPU</name>
<dbReference type="Proteomes" id="UP000050437">
    <property type="component" value="Unassembled WGS sequence"/>
</dbReference>
<sequence>MNPVVLVGHRHVCPLHGINEVESGSATYIFNGRAVARVGDRTTCGAVIESGAEHFLIEGAAVARKGDRTDHGGVLEEGDAGWMLD</sequence>
<dbReference type="AlphaFoldDB" id="A0A0N8HF73"/>
<dbReference type="EMBL" id="LKKS01000096">
    <property type="protein sequence ID" value="KPM63372.1"/>
    <property type="molecule type" value="Genomic_DNA"/>
</dbReference>
<proteinExistence type="predicted"/>
<evidence type="ECO:0000313" key="1">
    <source>
        <dbReference type="EMBL" id="KPM63372.1"/>
    </source>
</evidence>
<reference evidence="1 2" key="1">
    <citation type="submission" date="2015-10" db="EMBL/GenBank/DDBJ databases">
        <title>Pseudomonas putida clinical strains.</title>
        <authorList>
            <person name="Molina L."/>
            <person name="Udaondo Z."/>
        </authorList>
    </citation>
    <scope>NUCLEOTIDE SEQUENCE [LARGE SCALE GENOMIC DNA]</scope>
    <source>
        <strain evidence="1 2">HB13667</strain>
    </source>
</reference>
<dbReference type="InterPro" id="IPR008727">
    <property type="entry name" value="PAAR_motif"/>
</dbReference>
<dbReference type="Pfam" id="PF05488">
    <property type="entry name" value="PAAR_motif"/>
    <property type="match status" value="1"/>
</dbReference>
<protein>
    <recommendedName>
        <fullName evidence="3">PAAR domain-containing protein</fullName>
    </recommendedName>
</protein>
<dbReference type="Gene3D" id="2.60.200.60">
    <property type="match status" value="1"/>
</dbReference>
<comment type="caution">
    <text evidence="1">The sequence shown here is derived from an EMBL/GenBank/DDBJ whole genome shotgun (WGS) entry which is preliminary data.</text>
</comment>
<dbReference type="RefSeq" id="WP_015270011.1">
    <property type="nucleotide sequence ID" value="NZ_LKKS01000096.1"/>
</dbReference>
<organism evidence="1 2">
    <name type="scientific">Pseudomonas putida</name>
    <name type="common">Arthrobacter siderocapsulatus</name>
    <dbReference type="NCBI Taxonomy" id="303"/>
    <lineage>
        <taxon>Bacteria</taxon>
        <taxon>Pseudomonadati</taxon>
        <taxon>Pseudomonadota</taxon>
        <taxon>Gammaproteobacteria</taxon>
        <taxon>Pseudomonadales</taxon>
        <taxon>Pseudomonadaceae</taxon>
        <taxon>Pseudomonas</taxon>
    </lineage>
</organism>
<accession>A0A0N8HF73</accession>
<dbReference type="GeneID" id="92661149"/>
<evidence type="ECO:0008006" key="3">
    <source>
        <dbReference type="Google" id="ProtNLM"/>
    </source>
</evidence>
<evidence type="ECO:0000313" key="2">
    <source>
        <dbReference type="Proteomes" id="UP000050437"/>
    </source>
</evidence>
<gene>
    <name evidence="1" type="ORF">HB13667_15005</name>
</gene>